<gene>
    <name evidence="19 20 21 22 23 24 25" type="primary">Il33</name>
</gene>
<evidence type="ECO:0000313" key="20">
    <source>
        <dbReference type="RefSeq" id="XP_023577727.1"/>
    </source>
</evidence>
<evidence type="ECO:0000256" key="13">
    <source>
        <dbReference type="ARBA" id="ARBA00023329"/>
    </source>
</evidence>
<dbReference type="Proteomes" id="UP000515203">
    <property type="component" value="Unplaced"/>
</dbReference>
<sequence>MKPKMKYSTSKTSSAKRNRKGDKALTKSCKLRKSQKNVEEICHKYYMKLRSGLTIEKKACYFRKEITKTCTIKTGEKHTRKYKVLAACAQPTLNRSFFKAHVRQESTSALSTPSIGGIPLIEESCASLSTYNDQSISFVQEDGSYVIIVEDLGEDQEKDKVRLRYYESQLPSKESGDEVDGKLLMVNMSPTKDKDVWLHANKKEHSVELQKCESTLPEQAFFVLHRESSEFVSFECKSNRGTYIGVKDNQLALVEEKNRSSENIMFRLSQT</sequence>
<evidence type="ECO:0000313" key="19">
    <source>
        <dbReference type="RefSeq" id="XP_004637282.1"/>
    </source>
</evidence>
<feature type="domain" description="Interleukin 33 C-terminal" evidence="17">
    <location>
        <begin position="117"/>
        <end position="269"/>
    </location>
</feature>
<dbReference type="FunFam" id="2.80.10.50:FF:000052">
    <property type="entry name" value="Interleukin 33"/>
    <property type="match status" value="1"/>
</dbReference>
<evidence type="ECO:0000313" key="23">
    <source>
        <dbReference type="RefSeq" id="XP_023577730.1"/>
    </source>
</evidence>
<keyword evidence="9" id="KW-0202">Cytokine</keyword>
<evidence type="ECO:0000313" key="24">
    <source>
        <dbReference type="RefSeq" id="XP_023577731.1"/>
    </source>
</evidence>
<evidence type="ECO:0000256" key="9">
    <source>
        <dbReference type="ARBA" id="ARBA00022514"/>
    </source>
</evidence>
<evidence type="ECO:0000256" key="11">
    <source>
        <dbReference type="ARBA" id="ARBA00023163"/>
    </source>
</evidence>
<evidence type="ECO:0000313" key="18">
    <source>
        <dbReference type="Proteomes" id="UP000515203"/>
    </source>
</evidence>
<evidence type="ECO:0000313" key="22">
    <source>
        <dbReference type="RefSeq" id="XP_023577729.1"/>
    </source>
</evidence>
<dbReference type="GO" id="GO:0005125">
    <property type="term" value="F:cytokine activity"/>
    <property type="evidence" value="ECO:0007669"/>
    <property type="project" value="UniProtKB-KW"/>
</dbReference>
<feature type="region of interest" description="Disordered" evidence="16">
    <location>
        <begin position="1"/>
        <end position="25"/>
    </location>
</feature>
<keyword evidence="7" id="KW-0158">Chromosome</keyword>
<comment type="subcellular location">
    <subcellularLocation>
        <location evidence="2">Chromosome</location>
    </subcellularLocation>
    <subcellularLocation>
        <location evidence="3">Cytoplasmic vesicle</location>
        <location evidence="3">Secretory vesicle</location>
    </subcellularLocation>
    <subcellularLocation>
        <location evidence="1">Nucleus</location>
    </subcellularLocation>
    <subcellularLocation>
        <location evidence="4">Secreted</location>
    </subcellularLocation>
</comment>
<dbReference type="InterPro" id="IPR026145">
    <property type="entry name" value="IL-33"/>
</dbReference>
<evidence type="ECO:0000256" key="10">
    <source>
        <dbReference type="ARBA" id="ARBA00022525"/>
    </source>
</evidence>
<dbReference type="RefSeq" id="XP_004637282.1">
    <property type="nucleotide sequence ID" value="XM_004637225.2"/>
</dbReference>
<accession>A0A6P3F278</accession>
<dbReference type="RefSeq" id="XP_023577727.1">
    <property type="nucleotide sequence ID" value="XM_023721959.1"/>
</dbReference>
<dbReference type="RefSeq" id="XP_023577731.1">
    <property type="nucleotide sequence ID" value="XM_023721963.1"/>
</dbReference>
<dbReference type="CTD" id="90865"/>
<keyword evidence="11" id="KW-0804">Transcription</keyword>
<evidence type="ECO:0000256" key="4">
    <source>
        <dbReference type="ARBA" id="ARBA00004613"/>
    </source>
</evidence>
<reference evidence="19 20" key="1">
    <citation type="submission" date="2025-04" db="UniProtKB">
        <authorList>
            <consortium name="RefSeq"/>
        </authorList>
    </citation>
    <scope>IDENTIFICATION</scope>
</reference>
<keyword evidence="18" id="KW-1185">Reference proteome</keyword>
<evidence type="ECO:0000313" key="21">
    <source>
        <dbReference type="RefSeq" id="XP_023577728.1"/>
    </source>
</evidence>
<dbReference type="Pfam" id="PF15095">
    <property type="entry name" value="IL33_bt"/>
    <property type="match status" value="1"/>
</dbReference>
<dbReference type="GeneID" id="101576519"/>
<dbReference type="PANTHER" id="PTHR21114">
    <property type="entry name" value="DVS27 PROTEIN"/>
    <property type="match status" value="1"/>
</dbReference>
<comment type="similarity">
    <text evidence="5">Belongs to the IL-1 family. Highly divergent.</text>
</comment>
<dbReference type="CDD" id="cd23299">
    <property type="entry name" value="beta-trefoil_IL33"/>
    <property type="match status" value="1"/>
</dbReference>
<dbReference type="GO" id="GO:0005694">
    <property type="term" value="C:chromosome"/>
    <property type="evidence" value="ECO:0007669"/>
    <property type="project" value="UniProtKB-SubCell"/>
</dbReference>
<dbReference type="RefSeq" id="XP_023577729.1">
    <property type="nucleotide sequence ID" value="XM_023721961.1"/>
</dbReference>
<comment type="subunit">
    <text evidence="15">Forms a 1:1:1 heterotrimeric complex with its primary high-affinity receptor IL1RL1 and the coreceptor IL1RAP. Interacts with cargo receptor TMED10; the interaction mediates the translocation from the cytoplasm into the ERGIC (endoplasmic reticulum-Golgi intermediate compartment) and thereby secretion.</text>
</comment>
<dbReference type="GO" id="GO:0030133">
    <property type="term" value="C:transport vesicle"/>
    <property type="evidence" value="ECO:0007669"/>
    <property type="project" value="UniProtKB-SubCell"/>
</dbReference>
<dbReference type="Gene3D" id="2.80.10.50">
    <property type="match status" value="1"/>
</dbReference>
<proteinExistence type="inferred from homology"/>
<dbReference type="RefSeq" id="XP_023577728.1">
    <property type="nucleotide sequence ID" value="XM_023721960.1"/>
</dbReference>
<dbReference type="GO" id="GO:0005634">
    <property type="term" value="C:nucleus"/>
    <property type="evidence" value="ECO:0007669"/>
    <property type="project" value="UniProtKB-SubCell"/>
</dbReference>
<dbReference type="GO" id="GO:0001819">
    <property type="term" value="P:positive regulation of cytokine production"/>
    <property type="evidence" value="ECO:0007669"/>
    <property type="project" value="TreeGrafter"/>
</dbReference>
<dbReference type="PANTHER" id="PTHR21114:SF0">
    <property type="entry name" value="INTERLEUKIN-33"/>
    <property type="match status" value="1"/>
</dbReference>
<evidence type="ECO:0000256" key="6">
    <source>
        <dbReference type="ARBA" id="ARBA00016804"/>
    </source>
</evidence>
<keyword evidence="13" id="KW-0968">Cytoplasmic vesicle</keyword>
<protein>
    <recommendedName>
        <fullName evidence="6">Interleukin-33</fullName>
    </recommendedName>
</protein>
<evidence type="ECO:0000259" key="17">
    <source>
        <dbReference type="Pfam" id="PF15095"/>
    </source>
</evidence>
<name>A0A6P3F278_OCTDE</name>
<evidence type="ECO:0000256" key="5">
    <source>
        <dbReference type="ARBA" id="ARBA00007933"/>
    </source>
</evidence>
<dbReference type="GO" id="GO:0050729">
    <property type="term" value="P:positive regulation of inflammatory response"/>
    <property type="evidence" value="ECO:0007669"/>
    <property type="project" value="TreeGrafter"/>
</dbReference>
<evidence type="ECO:0000256" key="2">
    <source>
        <dbReference type="ARBA" id="ARBA00004286"/>
    </source>
</evidence>
<dbReference type="OrthoDB" id="9836513at2759"/>
<evidence type="ECO:0000256" key="16">
    <source>
        <dbReference type="SAM" id="MobiDB-lite"/>
    </source>
</evidence>
<evidence type="ECO:0000256" key="8">
    <source>
        <dbReference type="ARBA" id="ARBA00022490"/>
    </source>
</evidence>
<dbReference type="RefSeq" id="XP_023577732.1">
    <property type="nucleotide sequence ID" value="XM_023721964.1"/>
</dbReference>
<evidence type="ECO:0000256" key="1">
    <source>
        <dbReference type="ARBA" id="ARBA00004123"/>
    </source>
</evidence>
<keyword evidence="10" id="KW-0964">Secreted</keyword>
<evidence type="ECO:0000256" key="7">
    <source>
        <dbReference type="ARBA" id="ARBA00022454"/>
    </source>
</evidence>
<organism evidence="18 19">
    <name type="scientific">Octodon degus</name>
    <name type="common">Degu</name>
    <name type="synonym">Sciurus degus</name>
    <dbReference type="NCBI Taxonomy" id="10160"/>
    <lineage>
        <taxon>Eukaryota</taxon>
        <taxon>Metazoa</taxon>
        <taxon>Chordata</taxon>
        <taxon>Craniata</taxon>
        <taxon>Vertebrata</taxon>
        <taxon>Euteleostomi</taxon>
        <taxon>Mammalia</taxon>
        <taxon>Eutheria</taxon>
        <taxon>Euarchontoglires</taxon>
        <taxon>Glires</taxon>
        <taxon>Rodentia</taxon>
        <taxon>Hystricomorpha</taxon>
        <taxon>Octodontidae</taxon>
        <taxon>Octodon</taxon>
    </lineage>
</organism>
<keyword evidence="12" id="KW-0539">Nucleus</keyword>
<evidence type="ECO:0000256" key="14">
    <source>
        <dbReference type="ARBA" id="ARBA00045203"/>
    </source>
</evidence>
<evidence type="ECO:0000313" key="25">
    <source>
        <dbReference type="RefSeq" id="XP_023577732.1"/>
    </source>
</evidence>
<dbReference type="InterPro" id="IPR053902">
    <property type="entry name" value="IL33_C"/>
</dbReference>
<dbReference type="RefSeq" id="XP_023577730.1">
    <property type="nucleotide sequence ID" value="XM_023721962.1"/>
</dbReference>
<keyword evidence="8" id="KW-0963">Cytoplasm</keyword>
<evidence type="ECO:0000256" key="12">
    <source>
        <dbReference type="ARBA" id="ARBA00023242"/>
    </source>
</evidence>
<dbReference type="GO" id="GO:0005615">
    <property type="term" value="C:extracellular space"/>
    <property type="evidence" value="ECO:0007669"/>
    <property type="project" value="UniProtKB-KW"/>
</dbReference>
<comment type="function">
    <text evidence="14">In quiescent endothelia the uncleaved form is constitutively and abundantly expressed, and acts as a chromatin-associated nuclear factor with transcriptional repressor properties, it may sequester nuclear NF-kappaB/RELA, lowering expression of its targets. This form is rapidely lost upon angiogenic or pro-inflammatory activation.</text>
</comment>
<evidence type="ECO:0000256" key="15">
    <source>
        <dbReference type="ARBA" id="ARBA00046367"/>
    </source>
</evidence>
<evidence type="ECO:0000256" key="3">
    <source>
        <dbReference type="ARBA" id="ARBA00004398"/>
    </source>
</evidence>
<dbReference type="AlphaFoldDB" id="A0A6P3F278"/>